<name>A0A0E0A9D4_9ORYZ</name>
<reference evidence="2" key="1">
    <citation type="submission" date="2015-04" db="UniProtKB">
        <authorList>
            <consortium name="EnsemblPlants"/>
        </authorList>
    </citation>
    <scope>IDENTIFICATION</scope>
</reference>
<feature type="compositionally biased region" description="Basic and acidic residues" evidence="1">
    <location>
        <begin position="28"/>
        <end position="49"/>
    </location>
</feature>
<dbReference type="EnsemblPlants" id="OGLUM06G15250.1">
    <property type="protein sequence ID" value="OGLUM06G15250.1"/>
    <property type="gene ID" value="OGLUM06G15250"/>
</dbReference>
<keyword evidence="3" id="KW-1185">Reference proteome</keyword>
<feature type="region of interest" description="Disordered" evidence="1">
    <location>
        <begin position="1"/>
        <end position="49"/>
    </location>
</feature>
<dbReference type="HOGENOM" id="CLU_2642119_0_0_1"/>
<evidence type="ECO:0000313" key="3">
    <source>
        <dbReference type="Proteomes" id="UP000026961"/>
    </source>
</evidence>
<sequence length="77" mass="8413">MATTVELDGDGADSGWRWSSAGISGSDGEVHGTEAGCREPTGDGRHGRDWRRQDVDCMEVDHVLRSHIVSSLRGRYI</sequence>
<dbReference type="Gramene" id="OGLUM06G15250.1">
    <property type="protein sequence ID" value="OGLUM06G15250.1"/>
    <property type="gene ID" value="OGLUM06G15250"/>
</dbReference>
<dbReference type="AlphaFoldDB" id="A0A0E0A9D4"/>
<evidence type="ECO:0000313" key="2">
    <source>
        <dbReference type="EnsemblPlants" id="OGLUM06G15250.1"/>
    </source>
</evidence>
<protein>
    <submittedName>
        <fullName evidence="2">Uncharacterized protein</fullName>
    </submittedName>
</protein>
<organism evidence="2">
    <name type="scientific">Oryza glumipatula</name>
    <dbReference type="NCBI Taxonomy" id="40148"/>
    <lineage>
        <taxon>Eukaryota</taxon>
        <taxon>Viridiplantae</taxon>
        <taxon>Streptophyta</taxon>
        <taxon>Embryophyta</taxon>
        <taxon>Tracheophyta</taxon>
        <taxon>Spermatophyta</taxon>
        <taxon>Magnoliopsida</taxon>
        <taxon>Liliopsida</taxon>
        <taxon>Poales</taxon>
        <taxon>Poaceae</taxon>
        <taxon>BOP clade</taxon>
        <taxon>Oryzoideae</taxon>
        <taxon>Oryzeae</taxon>
        <taxon>Oryzinae</taxon>
        <taxon>Oryza</taxon>
    </lineage>
</organism>
<accession>A0A0E0A9D4</accession>
<proteinExistence type="predicted"/>
<reference evidence="2" key="2">
    <citation type="submission" date="2018-05" db="EMBL/GenBank/DDBJ databases">
        <title>OgluRS3 (Oryza glumaepatula Reference Sequence Version 3).</title>
        <authorList>
            <person name="Zhang J."/>
            <person name="Kudrna D."/>
            <person name="Lee S."/>
            <person name="Talag J."/>
            <person name="Welchert J."/>
            <person name="Wing R.A."/>
        </authorList>
    </citation>
    <scope>NUCLEOTIDE SEQUENCE [LARGE SCALE GENOMIC DNA]</scope>
</reference>
<evidence type="ECO:0000256" key="1">
    <source>
        <dbReference type="SAM" id="MobiDB-lite"/>
    </source>
</evidence>
<dbReference type="Proteomes" id="UP000026961">
    <property type="component" value="Chromosome 6"/>
</dbReference>